<feature type="transmembrane region" description="Helical" evidence="1">
    <location>
        <begin position="363"/>
        <end position="386"/>
    </location>
</feature>
<organism evidence="2 3">
    <name type="scientific">Hebeloma cylindrosporum</name>
    <dbReference type="NCBI Taxonomy" id="76867"/>
    <lineage>
        <taxon>Eukaryota</taxon>
        <taxon>Fungi</taxon>
        <taxon>Dikarya</taxon>
        <taxon>Basidiomycota</taxon>
        <taxon>Agaricomycotina</taxon>
        <taxon>Agaricomycetes</taxon>
        <taxon>Agaricomycetidae</taxon>
        <taxon>Agaricales</taxon>
        <taxon>Agaricineae</taxon>
        <taxon>Hymenogastraceae</taxon>
        <taxon>Hebeloma</taxon>
    </lineage>
</organism>
<gene>
    <name evidence="2" type="ORF">M413DRAFT_419836</name>
</gene>
<reference evidence="2 3" key="1">
    <citation type="submission" date="2014-04" db="EMBL/GenBank/DDBJ databases">
        <authorList>
            <consortium name="DOE Joint Genome Institute"/>
            <person name="Kuo A."/>
            <person name="Gay G."/>
            <person name="Dore J."/>
            <person name="Kohler A."/>
            <person name="Nagy L.G."/>
            <person name="Floudas D."/>
            <person name="Copeland A."/>
            <person name="Barry K.W."/>
            <person name="Cichocki N."/>
            <person name="Veneault-Fourrey C."/>
            <person name="LaButti K."/>
            <person name="Lindquist E.A."/>
            <person name="Lipzen A."/>
            <person name="Lundell T."/>
            <person name="Morin E."/>
            <person name="Murat C."/>
            <person name="Sun H."/>
            <person name="Tunlid A."/>
            <person name="Henrissat B."/>
            <person name="Grigoriev I.V."/>
            <person name="Hibbett D.S."/>
            <person name="Martin F."/>
            <person name="Nordberg H.P."/>
            <person name="Cantor M.N."/>
            <person name="Hua S.X."/>
        </authorList>
    </citation>
    <scope>NUCLEOTIDE SEQUENCE [LARGE SCALE GENOMIC DNA]</scope>
    <source>
        <strain evidence="3">h7</strain>
    </source>
</reference>
<accession>A0A0C3BQD7</accession>
<evidence type="ECO:0000313" key="3">
    <source>
        <dbReference type="Proteomes" id="UP000053424"/>
    </source>
</evidence>
<dbReference type="AlphaFoldDB" id="A0A0C3BQD7"/>
<dbReference type="Proteomes" id="UP000053424">
    <property type="component" value="Unassembled WGS sequence"/>
</dbReference>
<keyword evidence="1" id="KW-0812">Transmembrane</keyword>
<keyword evidence="1" id="KW-0472">Membrane</keyword>
<evidence type="ECO:0000256" key="1">
    <source>
        <dbReference type="SAM" id="Phobius"/>
    </source>
</evidence>
<dbReference type="EMBL" id="KN831788">
    <property type="protein sequence ID" value="KIM38870.1"/>
    <property type="molecule type" value="Genomic_DNA"/>
</dbReference>
<dbReference type="HOGENOM" id="CLU_046443_0_0_1"/>
<evidence type="ECO:0000313" key="2">
    <source>
        <dbReference type="EMBL" id="KIM38870.1"/>
    </source>
</evidence>
<proteinExistence type="predicted"/>
<reference evidence="3" key="2">
    <citation type="submission" date="2015-01" db="EMBL/GenBank/DDBJ databases">
        <title>Evolutionary Origins and Diversification of the Mycorrhizal Mutualists.</title>
        <authorList>
            <consortium name="DOE Joint Genome Institute"/>
            <consortium name="Mycorrhizal Genomics Consortium"/>
            <person name="Kohler A."/>
            <person name="Kuo A."/>
            <person name="Nagy L.G."/>
            <person name="Floudas D."/>
            <person name="Copeland A."/>
            <person name="Barry K.W."/>
            <person name="Cichocki N."/>
            <person name="Veneault-Fourrey C."/>
            <person name="LaButti K."/>
            <person name="Lindquist E.A."/>
            <person name="Lipzen A."/>
            <person name="Lundell T."/>
            <person name="Morin E."/>
            <person name="Murat C."/>
            <person name="Riley R."/>
            <person name="Ohm R."/>
            <person name="Sun H."/>
            <person name="Tunlid A."/>
            <person name="Henrissat B."/>
            <person name="Grigoriev I.V."/>
            <person name="Hibbett D.S."/>
            <person name="Martin F."/>
        </authorList>
    </citation>
    <scope>NUCLEOTIDE SEQUENCE [LARGE SCALE GENOMIC DNA]</scope>
    <source>
        <strain evidence="3">h7</strain>
    </source>
</reference>
<keyword evidence="3" id="KW-1185">Reference proteome</keyword>
<dbReference type="Gene3D" id="1.20.58.340">
    <property type="entry name" value="Magnesium transport protein CorA, transmembrane region"/>
    <property type="match status" value="1"/>
</dbReference>
<protein>
    <submittedName>
        <fullName evidence="2">Uncharacterized protein</fullName>
    </submittedName>
</protein>
<dbReference type="STRING" id="686832.A0A0C3BQD7"/>
<keyword evidence="1" id="KW-1133">Transmembrane helix</keyword>
<feature type="transmembrane region" description="Helical" evidence="1">
    <location>
        <begin position="406"/>
        <end position="426"/>
    </location>
</feature>
<dbReference type="OrthoDB" id="2866354at2759"/>
<name>A0A0C3BQD7_HEBCY</name>
<sequence>MNRFRTICISQPISAYLDRRAFHWASPPRETRLDLLEVYPDRIELKAKLDHTSLIDYFSNLQEQDAEKHDNPQPLRLFFIDELNFVDPFHLNREPNLELNTTGYWMRQRFGVSPLFFSLIISPNYVVKAGNASLMRMEHGKCVEVDGLYRISSDLFAGDITHVWFSHSLIGSRSSTYVIHGCPHRAKDLILAFTHEKTIPMVLRPLAIDTFLCEYAVHTWCQDIILPRDRLVFYEKQSILGFSPEQTAGAVEELHALSNDLHIIQEELTDVQDRIQYLCGIYQRIMQSSSQTDDPAILDSLEYLSSKSSKMRRWAKNYAERTGIRINLIYNLATQLDSRTNLEIARLSSRIAVSTQQDSSSMITMAAVTMFFLPGTFVSALFSMVFFDTQANGNGSESLLVGSQWWLFPAITIPITILVFVIWLGWRRYRNRMDSVALGTSQLGAFVKPVPIPRQNFRRGYHNPNLISS</sequence>